<evidence type="ECO:0000313" key="3">
    <source>
        <dbReference type="Proteomes" id="UP000242642"/>
    </source>
</evidence>
<gene>
    <name evidence="2" type="ORF">SAMN02583745_02810</name>
</gene>
<evidence type="ECO:0000259" key="1">
    <source>
        <dbReference type="Pfam" id="PF21837"/>
    </source>
</evidence>
<sequence length="133" mass="16006">MKKHIESIITFQKELIYKLKELYPDVKDYWLLFDFPRNGSLNLNKSVWYFYKHGVGMKFTRKHPKPSIVIDMHVNLDNPYIIDGWRVMQYLESINVLYTKEQVDNELLILSLQGYLSKISEIPTRFLYNDKKI</sequence>
<feature type="domain" description="DUF6896" evidence="1">
    <location>
        <begin position="2"/>
        <end position="129"/>
    </location>
</feature>
<dbReference type="Pfam" id="PF21837">
    <property type="entry name" value="DUF6896"/>
    <property type="match status" value="1"/>
</dbReference>
<reference evidence="3" key="1">
    <citation type="submission" date="2016-10" db="EMBL/GenBank/DDBJ databases">
        <authorList>
            <person name="Varghese N."/>
            <person name="Submissions S."/>
        </authorList>
    </citation>
    <scope>NUCLEOTIDE SEQUENCE [LARGE SCALE GENOMIC DNA]</scope>
    <source>
        <strain evidence="3">DSM 18579</strain>
    </source>
</reference>
<evidence type="ECO:0000313" key="2">
    <source>
        <dbReference type="EMBL" id="SET59216.1"/>
    </source>
</evidence>
<dbReference type="RefSeq" id="WP_093322437.1">
    <property type="nucleotide sequence ID" value="NZ_FOHV01000044.1"/>
</dbReference>
<keyword evidence="3" id="KW-1185">Reference proteome</keyword>
<accession>A0A1I0FLH0</accession>
<name>A0A1I0FLH0_9GAMM</name>
<dbReference type="InterPro" id="IPR054191">
    <property type="entry name" value="DUF6896"/>
</dbReference>
<proteinExistence type="predicted"/>
<dbReference type="Proteomes" id="UP000242642">
    <property type="component" value="Unassembled WGS sequence"/>
</dbReference>
<dbReference type="EMBL" id="FOHV01000044">
    <property type="protein sequence ID" value="SET59216.1"/>
    <property type="molecule type" value="Genomic_DNA"/>
</dbReference>
<dbReference type="STRING" id="1123402.SAMN02583745_02810"/>
<dbReference type="AlphaFoldDB" id="A0A1I0FLH0"/>
<organism evidence="2 3">
    <name type="scientific">Thorsellia anophelis DSM 18579</name>
    <dbReference type="NCBI Taxonomy" id="1123402"/>
    <lineage>
        <taxon>Bacteria</taxon>
        <taxon>Pseudomonadati</taxon>
        <taxon>Pseudomonadota</taxon>
        <taxon>Gammaproteobacteria</taxon>
        <taxon>Enterobacterales</taxon>
        <taxon>Thorselliaceae</taxon>
        <taxon>Thorsellia</taxon>
    </lineage>
</organism>
<protein>
    <recommendedName>
        <fullName evidence="1">DUF6896 domain-containing protein</fullName>
    </recommendedName>
</protein>